<keyword evidence="5" id="KW-0862">Zinc</keyword>
<accession>A0A6S7FM81</accession>
<dbReference type="GO" id="GO:0005634">
    <property type="term" value="C:nucleus"/>
    <property type="evidence" value="ECO:0007669"/>
    <property type="project" value="TreeGrafter"/>
</dbReference>
<dbReference type="Proteomes" id="UP001152795">
    <property type="component" value="Unassembled WGS sequence"/>
</dbReference>
<dbReference type="Pfam" id="PF16516">
    <property type="entry name" value="CC2-LZ"/>
    <property type="match status" value="1"/>
</dbReference>
<evidence type="ECO:0000256" key="3">
    <source>
        <dbReference type="ARBA" id="ARBA00022723"/>
    </source>
</evidence>
<dbReference type="InterPro" id="IPR032419">
    <property type="entry name" value="CC2-LZ_dom"/>
</dbReference>
<feature type="coiled-coil region" evidence="7">
    <location>
        <begin position="210"/>
        <end position="268"/>
    </location>
</feature>
<evidence type="ECO:0000256" key="8">
    <source>
        <dbReference type="SAM" id="MobiDB-lite"/>
    </source>
</evidence>
<comment type="subcellular location">
    <subcellularLocation>
        <location evidence="1">Cytoplasm</location>
    </subcellularLocation>
</comment>
<dbReference type="GO" id="GO:0043122">
    <property type="term" value="P:regulation of canonical NF-kappaB signal transduction"/>
    <property type="evidence" value="ECO:0007669"/>
    <property type="project" value="TreeGrafter"/>
</dbReference>
<keyword evidence="2" id="KW-0963">Cytoplasm</keyword>
<evidence type="ECO:0000313" key="10">
    <source>
        <dbReference type="Proteomes" id="UP001152795"/>
    </source>
</evidence>
<keyword evidence="6 7" id="KW-0175">Coiled coil</keyword>
<evidence type="ECO:0000256" key="2">
    <source>
        <dbReference type="ARBA" id="ARBA00022490"/>
    </source>
</evidence>
<dbReference type="GO" id="GO:0005737">
    <property type="term" value="C:cytoplasm"/>
    <property type="evidence" value="ECO:0007669"/>
    <property type="project" value="UniProtKB-SubCell"/>
</dbReference>
<evidence type="ECO:0000256" key="7">
    <source>
        <dbReference type="SAM" id="Coils"/>
    </source>
</evidence>
<dbReference type="GO" id="GO:0070530">
    <property type="term" value="F:K63-linked polyubiquitin modification-dependent protein binding"/>
    <property type="evidence" value="ECO:0007669"/>
    <property type="project" value="InterPro"/>
</dbReference>
<feature type="region of interest" description="Disordered" evidence="8">
    <location>
        <begin position="1"/>
        <end position="39"/>
    </location>
</feature>
<sequence length="754" mass="85056">MDKDQSLQPETESYEFVNERDAQVSIRSDSSASTDAGIPLSDAEKALADRVRHLQQENKELRNVVDNYQKALQLYQESLNKAIAREGEILSDTQKKYNQAKSKVERQNEKISNLEKELQEEKNKHSKHEEVILDEKQQNEKNDCEKVDVSEKNNFEENVSSLHQLVGTLSVLIPDEYKTSMSPDLLQDLINLEKYIKALLKSDSAAPDRKNAFEDELESVKEQLKKEEQKRAELETRNKNLQDVIANKKLEEVDVQELQEEVQLLGKDMDKVDMLRAGCVSRDSETTDESFSLDQTKQQQSIVDSLKLKYDTLKKVGDQREKKFLDESEKLLSEKDSLNAKVTEMETEKEEAESQLAAAVADKNEIENQLAAALADKNESESQLAAALADKNESESQLAAVVADTKAVESQLAAAVADKNELEQKLADQIVYCDAIQEELGQTRIINEELETKLNENSKKENVENELKAQVFTLCQEIGTKDMECDDLKARLDLSGTECNKMNSALDEMRKELDAVYSQNEKLLTERKGASEAELVESRSKIDNLTAQLLSAEEMLEHKETDLRKSHEHQKSLVSELETVPLLKQQLDVYQADFNTERQTRQKVEDDNRKLRDEVAKLHADNERLTEEASDPTGSKLAEMQRRHGCGSGPQPGNDNNPWSGFYDQFLAPRGPAVARNSPHQPHAENDINRQVSGGRCPKCDLMFPDLDTLQTHVVGCLESESTGSVGGKICPKCQGSFPDLDTLQIHVMECLDN</sequence>
<dbReference type="PANTHER" id="PTHR31553:SF1">
    <property type="entry name" value="NF-KAPPA-B ESSENTIAL MODULATOR"/>
    <property type="match status" value="1"/>
</dbReference>
<protein>
    <submittedName>
        <fullName evidence="9">Optineurin-like</fullName>
    </submittedName>
</protein>
<dbReference type="PANTHER" id="PTHR31553">
    <property type="entry name" value="NF-KAPPA-B ESSENTIAL MODULATOR"/>
    <property type="match status" value="1"/>
</dbReference>
<comment type="caution">
    <text evidence="9">The sequence shown here is derived from an EMBL/GenBank/DDBJ whole genome shotgun (WGS) entry which is preliminary data.</text>
</comment>
<dbReference type="EMBL" id="CACRXK020000131">
    <property type="protein sequence ID" value="CAB3978657.1"/>
    <property type="molecule type" value="Genomic_DNA"/>
</dbReference>
<feature type="compositionally biased region" description="Polar residues" evidence="8">
    <location>
        <begin position="25"/>
        <end position="34"/>
    </location>
</feature>
<keyword evidence="3" id="KW-0479">Metal-binding</keyword>
<feature type="compositionally biased region" description="Polar residues" evidence="8">
    <location>
        <begin position="1"/>
        <end position="11"/>
    </location>
</feature>
<dbReference type="GO" id="GO:0008270">
    <property type="term" value="F:zinc ion binding"/>
    <property type="evidence" value="ECO:0007669"/>
    <property type="project" value="UniProtKB-KW"/>
</dbReference>
<dbReference type="InterPro" id="IPR034735">
    <property type="entry name" value="NEMO_ZF"/>
</dbReference>
<dbReference type="Pfam" id="PF18414">
    <property type="entry name" value="zf_C2H2_10"/>
    <property type="match status" value="2"/>
</dbReference>
<dbReference type="OrthoDB" id="5983103at2759"/>
<organism evidence="9 10">
    <name type="scientific">Paramuricea clavata</name>
    <name type="common">Red gorgonian</name>
    <name type="synonym">Violescent sea-whip</name>
    <dbReference type="NCBI Taxonomy" id="317549"/>
    <lineage>
        <taxon>Eukaryota</taxon>
        <taxon>Metazoa</taxon>
        <taxon>Cnidaria</taxon>
        <taxon>Anthozoa</taxon>
        <taxon>Octocorallia</taxon>
        <taxon>Malacalcyonacea</taxon>
        <taxon>Plexauridae</taxon>
        <taxon>Paramuricea</taxon>
    </lineage>
</organism>
<evidence type="ECO:0000256" key="1">
    <source>
        <dbReference type="ARBA" id="ARBA00004496"/>
    </source>
</evidence>
<feature type="coiled-coil region" evidence="7">
    <location>
        <begin position="499"/>
        <end position="562"/>
    </location>
</feature>
<feature type="coiled-coil region" evidence="7">
    <location>
        <begin position="44"/>
        <end position="138"/>
    </location>
</feature>
<feature type="coiled-coil region" evidence="7">
    <location>
        <begin position="328"/>
        <end position="470"/>
    </location>
</feature>
<proteinExistence type="predicted"/>
<dbReference type="PROSITE" id="PS51801">
    <property type="entry name" value="ZF_CCHC_NOA"/>
    <property type="match status" value="1"/>
</dbReference>
<keyword evidence="4" id="KW-0863">Zinc-finger</keyword>
<evidence type="ECO:0000313" key="9">
    <source>
        <dbReference type="EMBL" id="CAB3978657.1"/>
    </source>
</evidence>
<name>A0A6S7FM81_PARCT</name>
<evidence type="ECO:0000256" key="5">
    <source>
        <dbReference type="ARBA" id="ARBA00022833"/>
    </source>
</evidence>
<evidence type="ECO:0000256" key="6">
    <source>
        <dbReference type="ARBA" id="ARBA00023054"/>
    </source>
</evidence>
<dbReference type="AlphaFoldDB" id="A0A6S7FM81"/>
<dbReference type="Gene3D" id="1.20.5.990">
    <property type="entry name" value="Nemo cc2-lz domain - 1d5 darpin complex"/>
    <property type="match status" value="1"/>
</dbReference>
<reference evidence="9" key="1">
    <citation type="submission" date="2020-04" db="EMBL/GenBank/DDBJ databases">
        <authorList>
            <person name="Alioto T."/>
            <person name="Alioto T."/>
            <person name="Gomez Garrido J."/>
        </authorList>
    </citation>
    <scope>NUCLEOTIDE SEQUENCE</scope>
    <source>
        <strain evidence="9">A484AB</strain>
    </source>
</reference>
<keyword evidence="10" id="KW-1185">Reference proteome</keyword>
<evidence type="ECO:0000256" key="4">
    <source>
        <dbReference type="ARBA" id="ARBA00022771"/>
    </source>
</evidence>
<feature type="region of interest" description="Disordered" evidence="8">
    <location>
        <begin position="621"/>
        <end position="657"/>
    </location>
</feature>
<dbReference type="InterPro" id="IPR051301">
    <property type="entry name" value="Optineurin/NFkB_EssMod"/>
</dbReference>
<gene>
    <name evidence="9" type="ORF">PACLA_8A028622</name>
</gene>